<proteinExistence type="predicted"/>
<dbReference type="Proteomes" id="UP000036987">
    <property type="component" value="Unassembled WGS sequence"/>
</dbReference>
<evidence type="ECO:0000313" key="2">
    <source>
        <dbReference type="EMBL" id="KMZ71999.1"/>
    </source>
</evidence>
<gene>
    <name evidence="2" type="ORF">ZOSMA_170G00200</name>
</gene>
<evidence type="ECO:0000313" key="3">
    <source>
        <dbReference type="Proteomes" id="UP000036987"/>
    </source>
</evidence>
<dbReference type="PANTHER" id="PTHR33257:SF4">
    <property type="entry name" value="EXPRESSED PROTEIN"/>
    <property type="match status" value="1"/>
</dbReference>
<reference evidence="3" key="1">
    <citation type="journal article" date="2016" name="Nature">
        <title>The genome of the seagrass Zostera marina reveals angiosperm adaptation to the sea.</title>
        <authorList>
            <person name="Olsen J.L."/>
            <person name="Rouze P."/>
            <person name="Verhelst B."/>
            <person name="Lin Y.-C."/>
            <person name="Bayer T."/>
            <person name="Collen J."/>
            <person name="Dattolo E."/>
            <person name="De Paoli E."/>
            <person name="Dittami S."/>
            <person name="Maumus F."/>
            <person name="Michel G."/>
            <person name="Kersting A."/>
            <person name="Lauritano C."/>
            <person name="Lohaus R."/>
            <person name="Toepel M."/>
            <person name="Tonon T."/>
            <person name="Vanneste K."/>
            <person name="Amirebrahimi M."/>
            <person name="Brakel J."/>
            <person name="Bostroem C."/>
            <person name="Chovatia M."/>
            <person name="Grimwood J."/>
            <person name="Jenkins J.W."/>
            <person name="Jueterbock A."/>
            <person name="Mraz A."/>
            <person name="Stam W.T."/>
            <person name="Tice H."/>
            <person name="Bornberg-Bauer E."/>
            <person name="Green P.J."/>
            <person name="Pearson G.A."/>
            <person name="Procaccini G."/>
            <person name="Duarte C.M."/>
            <person name="Schmutz J."/>
            <person name="Reusch T.B.H."/>
            <person name="Van de Peer Y."/>
        </authorList>
    </citation>
    <scope>NUCLEOTIDE SEQUENCE [LARGE SCALE GENOMIC DNA]</scope>
    <source>
        <strain evidence="3">cv. Finnish</strain>
    </source>
</reference>
<dbReference type="EMBL" id="LFYR01000644">
    <property type="protein sequence ID" value="KMZ71999.1"/>
    <property type="molecule type" value="Genomic_DNA"/>
</dbReference>
<dbReference type="AlphaFoldDB" id="A0A0K9PSQ8"/>
<evidence type="ECO:0000256" key="1">
    <source>
        <dbReference type="SAM" id="MobiDB-lite"/>
    </source>
</evidence>
<feature type="region of interest" description="Disordered" evidence="1">
    <location>
        <begin position="118"/>
        <end position="176"/>
    </location>
</feature>
<accession>A0A0K9PSQ8</accession>
<comment type="caution">
    <text evidence="2">The sequence shown here is derived from an EMBL/GenBank/DDBJ whole genome shotgun (WGS) entry which is preliminary data.</text>
</comment>
<dbReference type="PANTHER" id="PTHR33257">
    <property type="entry name" value="OS05G0165500 PROTEIN"/>
    <property type="match status" value="1"/>
</dbReference>
<dbReference type="OrthoDB" id="691043at2759"/>
<sequence length="187" mass="20832">MKMGCSNTDFQVKKEAKLCNCNRRVSRERSMENPSFRYYSLTAGAVPFHWEVQPGTPKYPYSDETPILPPLTPPPSYLKLTLKPVRSANLEKPTGIINSILPMLKLKKKKKMELKYPLPPKLTSSQSNSSSSISTSTCGKSRLSWESSASSTLTLSSGATATPEEESNEVKESPTRSSFFHMCFDLI</sequence>
<feature type="compositionally biased region" description="Low complexity" evidence="1">
    <location>
        <begin position="121"/>
        <end position="162"/>
    </location>
</feature>
<keyword evidence="3" id="KW-1185">Reference proteome</keyword>
<protein>
    <submittedName>
        <fullName evidence="2">Uncharacterized protein</fullName>
    </submittedName>
</protein>
<organism evidence="2 3">
    <name type="scientific">Zostera marina</name>
    <name type="common">Eelgrass</name>
    <dbReference type="NCBI Taxonomy" id="29655"/>
    <lineage>
        <taxon>Eukaryota</taxon>
        <taxon>Viridiplantae</taxon>
        <taxon>Streptophyta</taxon>
        <taxon>Embryophyta</taxon>
        <taxon>Tracheophyta</taxon>
        <taxon>Spermatophyta</taxon>
        <taxon>Magnoliopsida</taxon>
        <taxon>Liliopsida</taxon>
        <taxon>Zosteraceae</taxon>
        <taxon>Zostera</taxon>
    </lineage>
</organism>
<name>A0A0K9PSQ8_ZOSMR</name>
<dbReference type="OMA" id="HCAKSSN"/>